<dbReference type="HOGENOM" id="CLU_637570_0_0_4"/>
<keyword evidence="2" id="KW-0472">Membrane</keyword>
<keyword evidence="3" id="KW-0614">Plasmid</keyword>
<proteinExistence type="predicted"/>
<dbReference type="Proteomes" id="UP000008332">
    <property type="component" value="Plasmid unnamed1"/>
</dbReference>
<organism evidence="3 4">
    <name type="scientific">Albidiferax ferrireducens (strain ATCC BAA-621 / DSM 15236 / T118)</name>
    <name type="common">Rhodoferax ferrireducens</name>
    <dbReference type="NCBI Taxonomy" id="338969"/>
    <lineage>
        <taxon>Bacteria</taxon>
        <taxon>Pseudomonadati</taxon>
        <taxon>Pseudomonadota</taxon>
        <taxon>Betaproteobacteria</taxon>
        <taxon>Burkholderiales</taxon>
        <taxon>Comamonadaceae</taxon>
        <taxon>Rhodoferax</taxon>
    </lineage>
</organism>
<feature type="transmembrane region" description="Helical" evidence="2">
    <location>
        <begin position="81"/>
        <end position="103"/>
    </location>
</feature>
<sequence length="430" mass="44041">MRTARLVSPSPDAAGVERLIAVHIAQRSDATERFGRVPPRSLFDIDRDAEVQDIQRNVAQLKNDTAAFLALQVRKTARLKYALAVTAMAFLASIGVIVGQHYIASPVSPGMTLAAKAVAKVPAPLASLPPVAPAPVAAVAAASPLPVATTRSPVAVVAMVSATTAERAPATTTPLAVAGPVVKVAPPVAKPTVATTPVHLAERVPMAVQPQAVKISAPPVPARAIVVVPPPVIPKVPVTAPVKPVGSPSRTKPEPAPSKKPPAEEKVFALEAQQGGTAPAISKPVGSPQSTFKPEPALAPKTLPAPVVVKPSPQHSDKTSPKDVSRASATAASANVEVIAGGDKHEPVSGNPSAGEPAKSPKVASTARREKYGAAGVITMTPTGVVVFDAERRAQRMVPIGGRLHDGSVLKSIDAKSNRISTDAGDVIFD</sequence>
<feature type="region of interest" description="Disordered" evidence="1">
    <location>
        <begin position="237"/>
        <end position="263"/>
    </location>
</feature>
<feature type="compositionally biased region" description="Basic and acidic residues" evidence="1">
    <location>
        <begin position="315"/>
        <end position="325"/>
    </location>
</feature>
<evidence type="ECO:0000313" key="4">
    <source>
        <dbReference type="Proteomes" id="UP000008332"/>
    </source>
</evidence>
<geneLocation type="plasmid" evidence="4">
    <name>pDSM15236</name>
</geneLocation>
<keyword evidence="2" id="KW-1133">Transmembrane helix</keyword>
<feature type="region of interest" description="Disordered" evidence="1">
    <location>
        <begin position="276"/>
        <end position="367"/>
    </location>
</feature>
<protein>
    <submittedName>
        <fullName evidence="3">Uncharacterized protein</fullName>
    </submittedName>
</protein>
<keyword evidence="4" id="KW-1185">Reference proteome</keyword>
<gene>
    <name evidence="3" type="ordered locus">Rfer_4318</name>
</gene>
<evidence type="ECO:0000313" key="3">
    <source>
        <dbReference type="EMBL" id="ABD72004.1"/>
    </source>
</evidence>
<evidence type="ECO:0000256" key="2">
    <source>
        <dbReference type="SAM" id="Phobius"/>
    </source>
</evidence>
<evidence type="ECO:0000256" key="1">
    <source>
        <dbReference type="SAM" id="MobiDB-lite"/>
    </source>
</evidence>
<dbReference type="KEGG" id="rfr:Rfer_4318"/>
<keyword evidence="2" id="KW-0812">Transmembrane</keyword>
<dbReference type="EMBL" id="CP000268">
    <property type="protein sequence ID" value="ABD72004.1"/>
    <property type="molecule type" value="Genomic_DNA"/>
</dbReference>
<dbReference type="AlphaFoldDB" id="Q21QE1"/>
<reference evidence="4" key="1">
    <citation type="submission" date="2006-02" db="EMBL/GenBank/DDBJ databases">
        <title>Complete sequence of plasmid 1 of Rhodoferax ferrireducens DSM 15236.</title>
        <authorList>
            <person name="Copeland A."/>
            <person name="Lucas S."/>
            <person name="Lapidus A."/>
            <person name="Barry K."/>
            <person name="Detter J.C."/>
            <person name="Glavina del Rio T."/>
            <person name="Hammon N."/>
            <person name="Israni S."/>
            <person name="Pitluck S."/>
            <person name="Brettin T."/>
            <person name="Bruce D."/>
            <person name="Han C."/>
            <person name="Tapia R."/>
            <person name="Gilna P."/>
            <person name="Kiss H."/>
            <person name="Schmutz J."/>
            <person name="Larimer F."/>
            <person name="Land M."/>
            <person name="Kyrpides N."/>
            <person name="Ivanova N."/>
            <person name="Richardson P."/>
        </authorList>
    </citation>
    <scope>NUCLEOTIDE SEQUENCE [LARGE SCALE GENOMIC DNA]</scope>
    <source>
        <strain evidence="4">ATCC BAA-621 / DSM 15236 / T118</strain>
        <plasmid evidence="4">Plasmid pDSM15236</plasmid>
    </source>
</reference>
<name>Q21QE1_ALBFT</name>
<accession>Q21QE1</accession>